<sequence length="229" mass="25253">MVKYESVLKDLSVSIATMRPGDQLPTERQLAAQYGVSNMTVRRALDVLSSSKRIVGIRGRGTFVAQPTVTKQMTLASFTSSMLEAGMTARAQVLAMELKPADDKAREMLGLDEGAQIITIDRLRFGDDTPLCIDRSMLPAERFPGLLGNDLSGSLYEVLYRRYNVELSRAESRVSAVLPSHEDAQLLRIPLTTPCLRVISQGSTIDEAVVENTVSLYRGDLYELLIGRN</sequence>
<comment type="caution">
    <text evidence="5">The sequence shown here is derived from an EMBL/GenBank/DDBJ whole genome shotgun (WGS) entry which is preliminary data.</text>
</comment>
<dbReference type="SUPFAM" id="SSF46785">
    <property type="entry name" value="Winged helix' DNA-binding domain"/>
    <property type="match status" value="1"/>
</dbReference>
<dbReference type="SMART" id="SM00345">
    <property type="entry name" value="HTH_GNTR"/>
    <property type="match status" value="1"/>
</dbReference>
<dbReference type="Gene3D" id="3.40.1410.10">
    <property type="entry name" value="Chorismate lyase-like"/>
    <property type="match status" value="1"/>
</dbReference>
<dbReference type="GO" id="GO:0003700">
    <property type="term" value="F:DNA-binding transcription factor activity"/>
    <property type="evidence" value="ECO:0007669"/>
    <property type="project" value="InterPro"/>
</dbReference>
<keyword evidence="1" id="KW-0805">Transcription regulation</keyword>
<accession>A0A3E0W997</accession>
<evidence type="ECO:0000313" key="6">
    <source>
        <dbReference type="Proteomes" id="UP000257080"/>
    </source>
</evidence>
<dbReference type="PROSITE" id="PS50949">
    <property type="entry name" value="HTH_GNTR"/>
    <property type="match status" value="1"/>
</dbReference>
<dbReference type="Pfam" id="PF00392">
    <property type="entry name" value="GntR"/>
    <property type="match status" value="1"/>
</dbReference>
<dbReference type="Proteomes" id="UP000257080">
    <property type="component" value="Unassembled WGS sequence"/>
</dbReference>
<dbReference type="EMBL" id="NBXE01000031">
    <property type="protein sequence ID" value="RFA25474.1"/>
    <property type="molecule type" value="Genomic_DNA"/>
</dbReference>
<gene>
    <name evidence="5" type="ORF">B7R25_13980</name>
</gene>
<dbReference type="GO" id="GO:0045892">
    <property type="term" value="P:negative regulation of DNA-templated transcription"/>
    <property type="evidence" value="ECO:0007669"/>
    <property type="project" value="TreeGrafter"/>
</dbReference>
<dbReference type="PANTHER" id="PTHR44846:SF1">
    <property type="entry name" value="MANNOSYL-D-GLYCERATE TRANSPORT_METABOLISM SYSTEM REPRESSOR MNGR-RELATED"/>
    <property type="match status" value="1"/>
</dbReference>
<dbReference type="InterPro" id="IPR036388">
    <property type="entry name" value="WH-like_DNA-bd_sf"/>
</dbReference>
<dbReference type="InterPro" id="IPR036390">
    <property type="entry name" value="WH_DNA-bd_sf"/>
</dbReference>
<dbReference type="RefSeq" id="WP_116419570.1">
    <property type="nucleotide sequence ID" value="NZ_NBXC01000027.1"/>
</dbReference>
<dbReference type="Gene3D" id="1.10.10.10">
    <property type="entry name" value="Winged helix-like DNA-binding domain superfamily/Winged helix DNA-binding domain"/>
    <property type="match status" value="1"/>
</dbReference>
<dbReference type="InterPro" id="IPR028978">
    <property type="entry name" value="Chorismate_lyase_/UTRA_dom_sf"/>
</dbReference>
<dbReference type="SUPFAM" id="SSF64288">
    <property type="entry name" value="Chorismate lyase-like"/>
    <property type="match status" value="1"/>
</dbReference>
<dbReference type="InterPro" id="IPR000524">
    <property type="entry name" value="Tscrpt_reg_HTH_GntR"/>
</dbReference>
<proteinExistence type="predicted"/>
<dbReference type="PANTHER" id="PTHR44846">
    <property type="entry name" value="MANNOSYL-D-GLYCERATE TRANSPORT/METABOLISM SYSTEM REPRESSOR MNGR-RELATED"/>
    <property type="match status" value="1"/>
</dbReference>
<dbReference type="CDD" id="cd07377">
    <property type="entry name" value="WHTH_GntR"/>
    <property type="match status" value="1"/>
</dbReference>
<dbReference type="Pfam" id="PF07702">
    <property type="entry name" value="UTRA"/>
    <property type="match status" value="1"/>
</dbReference>
<dbReference type="OrthoDB" id="7363114at2"/>
<evidence type="ECO:0000256" key="3">
    <source>
        <dbReference type="ARBA" id="ARBA00023163"/>
    </source>
</evidence>
<evidence type="ECO:0000259" key="4">
    <source>
        <dbReference type="PROSITE" id="PS50949"/>
    </source>
</evidence>
<keyword evidence="2" id="KW-0238">DNA-binding</keyword>
<evidence type="ECO:0000256" key="1">
    <source>
        <dbReference type="ARBA" id="ARBA00023015"/>
    </source>
</evidence>
<dbReference type="PRINTS" id="PR00035">
    <property type="entry name" value="HTHGNTR"/>
</dbReference>
<evidence type="ECO:0000256" key="2">
    <source>
        <dbReference type="ARBA" id="ARBA00023125"/>
    </source>
</evidence>
<dbReference type="AlphaFoldDB" id="A0A3E0W997"/>
<keyword evidence="3" id="KW-0804">Transcription</keyword>
<dbReference type="InterPro" id="IPR011663">
    <property type="entry name" value="UTRA"/>
</dbReference>
<evidence type="ECO:0000313" key="5">
    <source>
        <dbReference type="EMBL" id="RFA25474.1"/>
    </source>
</evidence>
<name>A0A3E0W997_9MICO</name>
<dbReference type="SMART" id="SM00866">
    <property type="entry name" value="UTRA"/>
    <property type="match status" value="1"/>
</dbReference>
<dbReference type="InterPro" id="IPR050679">
    <property type="entry name" value="Bact_HTH_transcr_reg"/>
</dbReference>
<dbReference type="GO" id="GO:0003677">
    <property type="term" value="F:DNA binding"/>
    <property type="evidence" value="ECO:0007669"/>
    <property type="project" value="UniProtKB-KW"/>
</dbReference>
<organism evidence="5 6">
    <name type="scientific">Subtercola boreus</name>
    <dbReference type="NCBI Taxonomy" id="120213"/>
    <lineage>
        <taxon>Bacteria</taxon>
        <taxon>Bacillati</taxon>
        <taxon>Actinomycetota</taxon>
        <taxon>Actinomycetes</taxon>
        <taxon>Micrococcales</taxon>
        <taxon>Microbacteriaceae</taxon>
        <taxon>Subtercola</taxon>
    </lineage>
</organism>
<protein>
    <recommendedName>
        <fullName evidence="4">HTH gntR-type domain-containing protein</fullName>
    </recommendedName>
</protein>
<reference evidence="5 6" key="1">
    <citation type="submission" date="2017-04" db="EMBL/GenBank/DDBJ databases">
        <title>Comparative genome analysis of Subtercola boreus.</title>
        <authorList>
            <person name="Cho Y.-J."/>
            <person name="Cho A."/>
            <person name="Kim O.-S."/>
            <person name="Lee J.-I."/>
        </authorList>
    </citation>
    <scope>NUCLEOTIDE SEQUENCE [LARGE SCALE GENOMIC DNA]</scope>
    <source>
        <strain evidence="5 6">P28004</strain>
    </source>
</reference>
<feature type="domain" description="HTH gntR-type" evidence="4">
    <location>
        <begin position="1"/>
        <end position="67"/>
    </location>
</feature>